<protein>
    <recommendedName>
        <fullName evidence="5">DEAD-box ATP-dependent RNA helicase CshB</fullName>
        <ecNumber evidence="5">3.6.4.13</ecNumber>
    </recommendedName>
</protein>
<dbReference type="PANTHER" id="PTHR47963:SF1">
    <property type="entry name" value="DEAD-BOX ATP-DEPENDENT RNA HELICASE CSHB"/>
    <property type="match status" value="1"/>
</dbReference>
<proteinExistence type="inferred from homology"/>
<keyword evidence="1 5" id="KW-0547">Nucleotide-binding</keyword>
<feature type="region of interest" description="Disordered" evidence="7">
    <location>
        <begin position="408"/>
        <end position="440"/>
    </location>
</feature>
<evidence type="ECO:0000256" key="1">
    <source>
        <dbReference type="ARBA" id="ARBA00022741"/>
    </source>
</evidence>
<sequence>MKQTKFEKFSFQPFLIEAIKDLNFYEPTEIQERIIPSLLNGESAIGQSQTGTGKTHAYLLPILNKINPHKDHVQAVIMAPTRELALQIHEEVQKITVFTEEDAKITSKCLIGGTDKQRTIEKLKQQPHVVVGTPSRIHDLMQEGALSVRQVDTIVVDEADLMLDLGFIEDVDRIAAAMKEDVQILVFSATIPEKLKPFLKKYLDNPRYTHVAPKQLTAAKLEHILVPQRHRDKKELVYNMLTNLNPYLAIVFANTKKSADELADHLLEKGLKVARIHGGLEPRERKRSMKQIQDLQYQYIVATDLAARGIDIQGVSHVINYEIPQDLDFYVHRVGRTARAGYDGTAITIYEQDDYEALMSLENRGIEFLNKDLERNEWIEVDDRNKRRKRVRQEDEVEKTARKFIRKPAKVKPGYKKKRQREIDRYVKKQKRNTRNSRKK</sequence>
<dbReference type="InterPro" id="IPR011545">
    <property type="entry name" value="DEAD/DEAH_box_helicase_dom"/>
</dbReference>
<dbReference type="InterPro" id="IPR027417">
    <property type="entry name" value="P-loop_NTPase"/>
</dbReference>
<feature type="compositionally biased region" description="Basic residues" evidence="7">
    <location>
        <begin position="428"/>
        <end position="440"/>
    </location>
</feature>
<evidence type="ECO:0000256" key="6">
    <source>
        <dbReference type="PROSITE-ProRule" id="PRU00552"/>
    </source>
</evidence>
<evidence type="ECO:0000256" key="5">
    <source>
        <dbReference type="HAMAP-Rule" id="MF_01494"/>
    </source>
</evidence>
<keyword evidence="5" id="KW-0694">RNA-binding</keyword>
<dbReference type="Gene3D" id="3.40.50.300">
    <property type="entry name" value="P-loop containing nucleotide triphosphate hydrolases"/>
    <property type="match status" value="2"/>
</dbReference>
<dbReference type="SMART" id="SM00487">
    <property type="entry name" value="DEXDc"/>
    <property type="match status" value="1"/>
</dbReference>
<dbReference type="GeneID" id="93709301"/>
<keyword evidence="4 5" id="KW-0067">ATP-binding</keyword>
<evidence type="ECO:0000259" key="10">
    <source>
        <dbReference type="PROSITE" id="PS51195"/>
    </source>
</evidence>
<dbReference type="GO" id="GO:0004386">
    <property type="term" value="F:helicase activity"/>
    <property type="evidence" value="ECO:0007669"/>
    <property type="project" value="UniProtKB-KW"/>
</dbReference>
<dbReference type="InterPro" id="IPR030881">
    <property type="entry name" value="CshB"/>
</dbReference>
<keyword evidence="12" id="KW-1185">Reference proteome</keyword>
<evidence type="ECO:0000313" key="11">
    <source>
        <dbReference type="EMBL" id="SFQ18145.1"/>
    </source>
</evidence>
<dbReference type="PROSITE" id="PS51194">
    <property type="entry name" value="HELICASE_CTER"/>
    <property type="match status" value="1"/>
</dbReference>
<dbReference type="InterPro" id="IPR001650">
    <property type="entry name" value="Helicase_C-like"/>
</dbReference>
<dbReference type="Pfam" id="PF00271">
    <property type="entry name" value="Helicase_C"/>
    <property type="match status" value="1"/>
</dbReference>
<keyword evidence="2 5" id="KW-0378">Hydrolase</keyword>
<evidence type="ECO:0000256" key="7">
    <source>
        <dbReference type="SAM" id="MobiDB-lite"/>
    </source>
</evidence>
<dbReference type="EC" id="3.6.4.13" evidence="5"/>
<evidence type="ECO:0000313" key="12">
    <source>
        <dbReference type="Proteomes" id="UP000182762"/>
    </source>
</evidence>
<feature type="domain" description="DEAD-box RNA helicase Q" evidence="10">
    <location>
        <begin position="4"/>
        <end position="32"/>
    </location>
</feature>
<dbReference type="SUPFAM" id="SSF52540">
    <property type="entry name" value="P-loop containing nucleoside triphosphate hydrolases"/>
    <property type="match status" value="1"/>
</dbReference>
<dbReference type="CDD" id="cd18787">
    <property type="entry name" value="SF2_C_DEAD"/>
    <property type="match status" value="1"/>
</dbReference>
<evidence type="ECO:0000256" key="2">
    <source>
        <dbReference type="ARBA" id="ARBA00022801"/>
    </source>
</evidence>
<name>A0A1I5WEL0_9BACI</name>
<dbReference type="InterPro" id="IPR014014">
    <property type="entry name" value="RNA_helicase_DEAD_Q_motif"/>
</dbReference>
<dbReference type="InterPro" id="IPR050547">
    <property type="entry name" value="DEAD_box_RNA_helicases"/>
</dbReference>
<dbReference type="PROSITE" id="PS51192">
    <property type="entry name" value="HELICASE_ATP_BIND_1"/>
    <property type="match status" value="1"/>
</dbReference>
<comment type="function">
    <text evidence="5">Probable DEAD-box RNA helicase. May work in conjunction with the cold shock proteins to ensure proper initiation of transcription at low and optimal temperatures.</text>
</comment>
<evidence type="ECO:0000259" key="8">
    <source>
        <dbReference type="PROSITE" id="PS51192"/>
    </source>
</evidence>
<feature type="domain" description="Helicase C-terminal" evidence="9">
    <location>
        <begin position="240"/>
        <end position="387"/>
    </location>
</feature>
<dbReference type="PROSITE" id="PS51195">
    <property type="entry name" value="Q_MOTIF"/>
    <property type="match status" value="1"/>
</dbReference>
<feature type="compositionally biased region" description="Basic residues" evidence="7">
    <location>
        <begin position="408"/>
        <end position="420"/>
    </location>
</feature>
<keyword evidence="5" id="KW-0346">Stress response</keyword>
<keyword evidence="5" id="KW-0963">Cytoplasm</keyword>
<dbReference type="InterPro" id="IPR014001">
    <property type="entry name" value="Helicase_ATP-bd"/>
</dbReference>
<dbReference type="HAMAP" id="MF_01494">
    <property type="entry name" value="DEAD_helicase_CshB"/>
    <property type="match status" value="1"/>
</dbReference>
<comment type="similarity">
    <text evidence="5">Belongs to the DEAD box helicase family. CshB subfamily.</text>
</comment>
<dbReference type="CDD" id="cd00268">
    <property type="entry name" value="DEADc"/>
    <property type="match status" value="1"/>
</dbReference>
<dbReference type="Pfam" id="PF00270">
    <property type="entry name" value="DEAD"/>
    <property type="match status" value="1"/>
</dbReference>
<dbReference type="Proteomes" id="UP000182762">
    <property type="component" value="Unassembled WGS sequence"/>
</dbReference>
<gene>
    <name evidence="5" type="primary">cshB</name>
    <name evidence="11" type="ORF">SAMN02745910_00530</name>
</gene>
<keyword evidence="3 5" id="KW-0347">Helicase</keyword>
<organism evidence="11 12">
    <name type="scientific">Priestia endophytica DSM 13796</name>
    <dbReference type="NCBI Taxonomy" id="1121089"/>
    <lineage>
        <taxon>Bacteria</taxon>
        <taxon>Bacillati</taxon>
        <taxon>Bacillota</taxon>
        <taxon>Bacilli</taxon>
        <taxon>Bacillales</taxon>
        <taxon>Bacillaceae</taxon>
        <taxon>Priestia</taxon>
    </lineage>
</organism>
<dbReference type="PANTHER" id="PTHR47963">
    <property type="entry name" value="DEAD-BOX ATP-DEPENDENT RNA HELICASE 47, MITOCHONDRIAL"/>
    <property type="match status" value="1"/>
</dbReference>
<accession>A0A1I5WEL0</accession>
<dbReference type="RefSeq" id="WP_061802008.1">
    <property type="nucleotide sequence ID" value="NZ_FOXX01000001.1"/>
</dbReference>
<evidence type="ECO:0000259" key="9">
    <source>
        <dbReference type="PROSITE" id="PS51194"/>
    </source>
</evidence>
<comment type="subcellular location">
    <subcellularLocation>
        <location evidence="5">Cytoplasm</location>
    </subcellularLocation>
</comment>
<dbReference type="EMBL" id="FOXX01000001">
    <property type="protein sequence ID" value="SFQ18145.1"/>
    <property type="molecule type" value="Genomic_DNA"/>
</dbReference>
<dbReference type="InterPro" id="IPR044742">
    <property type="entry name" value="DEAD/DEAH_RhlB"/>
</dbReference>
<evidence type="ECO:0000256" key="4">
    <source>
        <dbReference type="ARBA" id="ARBA00022840"/>
    </source>
</evidence>
<comment type="caution">
    <text evidence="11">The sequence shown here is derived from an EMBL/GenBank/DDBJ whole genome shotgun (WGS) entry which is preliminary data.</text>
</comment>
<dbReference type="SMART" id="SM00490">
    <property type="entry name" value="HELICc"/>
    <property type="match status" value="1"/>
</dbReference>
<feature type="short sequence motif" description="Q motif" evidence="6">
    <location>
        <begin position="4"/>
        <end position="32"/>
    </location>
</feature>
<comment type="catalytic activity">
    <reaction evidence="5">
        <text>ATP + H2O = ADP + phosphate + H(+)</text>
        <dbReference type="Rhea" id="RHEA:13065"/>
        <dbReference type="ChEBI" id="CHEBI:15377"/>
        <dbReference type="ChEBI" id="CHEBI:15378"/>
        <dbReference type="ChEBI" id="CHEBI:30616"/>
        <dbReference type="ChEBI" id="CHEBI:43474"/>
        <dbReference type="ChEBI" id="CHEBI:456216"/>
        <dbReference type="EC" id="3.6.4.13"/>
    </reaction>
</comment>
<reference evidence="11 12" key="1">
    <citation type="submission" date="2016-10" db="EMBL/GenBank/DDBJ databases">
        <authorList>
            <person name="Varghese N."/>
            <person name="Submissions S."/>
        </authorList>
    </citation>
    <scope>NUCLEOTIDE SEQUENCE [LARGE SCALE GENOMIC DNA]</scope>
    <source>
        <strain evidence="11 12">DSM 13796</strain>
    </source>
</reference>
<evidence type="ECO:0000256" key="3">
    <source>
        <dbReference type="ARBA" id="ARBA00022806"/>
    </source>
</evidence>
<feature type="domain" description="Helicase ATP-binding" evidence="8">
    <location>
        <begin position="35"/>
        <end position="209"/>
    </location>
</feature>